<dbReference type="AlphaFoldDB" id="A0A2Z2KMQ5"/>
<dbReference type="EMBL" id="CP021780">
    <property type="protein sequence ID" value="ASA22492.1"/>
    <property type="molecule type" value="Genomic_DNA"/>
</dbReference>
<sequence>MTSDAIQSLIDELEAEENNKMLTENAEIDAIKKLQQGPDHYLLTEVAYPVVVNGKKYTDAKNPILNYEGSTYIPLAKIGELTGVNYKWNAGLKQVEIVSAPAASSDVSAPSDDSFKDFLEELEKSGNVYH</sequence>
<gene>
    <name evidence="1" type="ORF">B9T62_17910</name>
</gene>
<reference evidence="1 2" key="1">
    <citation type="submission" date="2017-06" db="EMBL/GenBank/DDBJ databases">
        <title>Complete genome sequence of Paenibacillus donghaensis KCTC 13049T isolated from East Sea sediment, South Korea.</title>
        <authorList>
            <person name="Jung B.K."/>
            <person name="Hong S.-J."/>
            <person name="Shin J.-H."/>
        </authorList>
    </citation>
    <scope>NUCLEOTIDE SEQUENCE [LARGE SCALE GENOMIC DNA]</scope>
    <source>
        <strain evidence="1 2">KCTC 13049</strain>
    </source>
</reference>
<keyword evidence="2" id="KW-1185">Reference proteome</keyword>
<accession>A0A2Z2KMQ5</accession>
<evidence type="ECO:0000313" key="2">
    <source>
        <dbReference type="Proteomes" id="UP000249890"/>
    </source>
</evidence>
<dbReference type="KEGG" id="pdh:B9T62_17910"/>
<protein>
    <submittedName>
        <fullName evidence="1">Uncharacterized protein</fullName>
    </submittedName>
</protein>
<organism evidence="1 2">
    <name type="scientific">Paenibacillus donghaensis</name>
    <dbReference type="NCBI Taxonomy" id="414771"/>
    <lineage>
        <taxon>Bacteria</taxon>
        <taxon>Bacillati</taxon>
        <taxon>Bacillota</taxon>
        <taxon>Bacilli</taxon>
        <taxon>Bacillales</taxon>
        <taxon>Paenibacillaceae</taxon>
        <taxon>Paenibacillus</taxon>
    </lineage>
</organism>
<evidence type="ECO:0000313" key="1">
    <source>
        <dbReference type="EMBL" id="ASA22492.1"/>
    </source>
</evidence>
<proteinExistence type="predicted"/>
<dbReference type="Proteomes" id="UP000249890">
    <property type="component" value="Chromosome"/>
</dbReference>
<name>A0A2Z2KMQ5_9BACL</name>